<dbReference type="InterPro" id="IPR001283">
    <property type="entry name" value="CRISP-related"/>
</dbReference>
<dbReference type="SMART" id="SM00198">
    <property type="entry name" value="SCP"/>
    <property type="match status" value="1"/>
</dbReference>
<comment type="caution">
    <text evidence="3">The sequence shown here is derived from an EMBL/GenBank/DDBJ whole genome shotgun (WGS) entry which is preliminary data.</text>
</comment>
<dbReference type="Gene3D" id="3.40.33.10">
    <property type="entry name" value="CAP"/>
    <property type="match status" value="4"/>
</dbReference>
<gene>
    <name evidence="3" type="primary">Necator_chrV.g20556</name>
    <name evidence="3" type="ORF">RB195_015763</name>
</gene>
<dbReference type="EMBL" id="JAVFWL010000005">
    <property type="protein sequence ID" value="KAK6758137.1"/>
    <property type="molecule type" value="Genomic_DNA"/>
</dbReference>
<evidence type="ECO:0000313" key="3">
    <source>
        <dbReference type="EMBL" id="KAK6758137.1"/>
    </source>
</evidence>
<feature type="signal peptide" evidence="1">
    <location>
        <begin position="1"/>
        <end position="21"/>
    </location>
</feature>
<name>A0ABR1E612_NECAM</name>
<keyword evidence="1" id="KW-0732">Signal</keyword>
<keyword evidence="4" id="KW-1185">Reference proteome</keyword>
<evidence type="ECO:0000256" key="1">
    <source>
        <dbReference type="SAM" id="SignalP"/>
    </source>
</evidence>
<sequence>MNTLLLTLFLASLQLYNNAVASAAGFKCHNSLISDQWRSVILDLINGFRRTVAKGEQEGKDGVTLPTAVSMNQLEWDCNIEAEAQDAAKTCPDTISPLPAFQTKGYTLGHIILKGTIKANNCDATKTAKDLLTELWATAAAKQTNQAAERSNNEFAQLAHNKVSAFACTYQICQATSYYLLCFFNQKAPTNGDVYTADAKGKYCSDEAACPTCVDGLCERTPEPALFKSTFCGTGNSACTGKFSDNFRRTALEMHNYYRRLLATGWTKSGESYAKPATKMIELQYDKTLEDAAIKEIKDCKANLNNAVEKNFWSLDVTTSKNIGEDAIKKAVAKWWKSSGKEAFGGNRKNTKGLMSAANIAFDGATKVGCAIDAGAACLKLGKLYILCKYDKSPAIGEEIYEAGNKACSKCASTDFNCQNSLISESWREVVLKTINDLRRTVSKGEQKGQGNADLPKAKEMNELNWDCNIEAAAQTAAAECPANPQLPTYTAAGAATYKIGSLKATATVKASCDATSTTKDLLNTAWKAAVEKQADEKAVADNTAFSLIARDKADAFACTYQVCKSEFYLLCFFNQEAPAPGADVYTKEAADYCTGQNCKCVNALCQTTLQPAIFTSTICSTCDGEFSDNVRLTALDKHNYYRRLLATGWAKYGTNYAKPATKMIELQYEKTLEDDAKQKIANCPDGLAAADQENLWMKDGTGFDTPFEDAMKMAVDEWWAPFESTGFGDDLKNTAALKTAAYISYDEATKIGCAVESCVKKGRLYILCKYDSAPAINVVIYASGNTCSKCSATASTKCSTLDGLCVA</sequence>
<accession>A0ABR1E612</accession>
<evidence type="ECO:0000259" key="2">
    <source>
        <dbReference type="SMART" id="SM00198"/>
    </source>
</evidence>
<dbReference type="InterPro" id="IPR035940">
    <property type="entry name" value="CAP_sf"/>
</dbReference>
<dbReference type="Proteomes" id="UP001303046">
    <property type="component" value="Unassembled WGS sequence"/>
</dbReference>
<dbReference type="Pfam" id="PF00188">
    <property type="entry name" value="CAP"/>
    <property type="match status" value="4"/>
</dbReference>
<feature type="chain" id="PRO_5046699913" description="SCP domain-containing protein" evidence="1">
    <location>
        <begin position="22"/>
        <end position="808"/>
    </location>
</feature>
<dbReference type="PANTHER" id="PTHR10334">
    <property type="entry name" value="CYSTEINE-RICH SECRETORY PROTEIN-RELATED"/>
    <property type="match status" value="1"/>
</dbReference>
<organism evidence="3 4">
    <name type="scientific">Necator americanus</name>
    <name type="common">Human hookworm</name>
    <dbReference type="NCBI Taxonomy" id="51031"/>
    <lineage>
        <taxon>Eukaryota</taxon>
        <taxon>Metazoa</taxon>
        <taxon>Ecdysozoa</taxon>
        <taxon>Nematoda</taxon>
        <taxon>Chromadorea</taxon>
        <taxon>Rhabditida</taxon>
        <taxon>Rhabditina</taxon>
        <taxon>Rhabditomorpha</taxon>
        <taxon>Strongyloidea</taxon>
        <taxon>Ancylostomatidae</taxon>
        <taxon>Bunostominae</taxon>
        <taxon>Necator</taxon>
    </lineage>
</organism>
<evidence type="ECO:0000313" key="4">
    <source>
        <dbReference type="Proteomes" id="UP001303046"/>
    </source>
</evidence>
<proteinExistence type="predicted"/>
<dbReference type="SUPFAM" id="SSF55797">
    <property type="entry name" value="PR-1-like"/>
    <property type="match status" value="4"/>
</dbReference>
<dbReference type="InterPro" id="IPR014044">
    <property type="entry name" value="CAP_dom"/>
</dbReference>
<protein>
    <recommendedName>
        <fullName evidence="2">SCP domain-containing protein</fullName>
    </recommendedName>
</protein>
<reference evidence="3 4" key="1">
    <citation type="submission" date="2023-08" db="EMBL/GenBank/DDBJ databases">
        <title>A Necator americanus chromosomal reference genome.</title>
        <authorList>
            <person name="Ilik V."/>
            <person name="Petrzelkova K.J."/>
            <person name="Pardy F."/>
            <person name="Fuh T."/>
            <person name="Niatou-Singa F.S."/>
            <person name="Gouil Q."/>
            <person name="Baker L."/>
            <person name="Ritchie M.E."/>
            <person name="Jex A.R."/>
            <person name="Gazzola D."/>
            <person name="Li H."/>
            <person name="Toshio Fujiwara R."/>
            <person name="Zhan B."/>
            <person name="Aroian R.V."/>
            <person name="Pafco B."/>
            <person name="Schwarz E.M."/>
        </authorList>
    </citation>
    <scope>NUCLEOTIDE SEQUENCE [LARGE SCALE GENOMIC DNA]</scope>
    <source>
        <strain evidence="3 4">Aroian</strain>
        <tissue evidence="3">Whole animal</tissue>
    </source>
</reference>
<dbReference type="CDD" id="cd05380">
    <property type="entry name" value="CAP_euk"/>
    <property type="match status" value="3"/>
</dbReference>
<feature type="domain" description="SCP" evidence="2">
    <location>
        <begin position="630"/>
        <end position="781"/>
    </location>
</feature>